<dbReference type="RefSeq" id="WP_023015916.1">
    <property type="nucleotide sequence ID" value="NZ_AXDY01000008.1"/>
</dbReference>
<proteinExistence type="inferred from homology"/>
<evidence type="ECO:0000256" key="5">
    <source>
        <dbReference type="ARBA" id="ARBA00022694"/>
    </source>
</evidence>
<dbReference type="NCBIfam" id="TIGR00150">
    <property type="entry name" value="T6A_YjeE"/>
    <property type="match status" value="1"/>
</dbReference>
<evidence type="ECO:0000256" key="7">
    <source>
        <dbReference type="ARBA" id="ARBA00022741"/>
    </source>
</evidence>
<keyword evidence="6" id="KW-0479">Metal-binding</keyword>
<dbReference type="GeneID" id="77331153"/>
<protein>
    <recommendedName>
        <fullName evidence="3">tRNA threonylcarbamoyladenosine biosynthesis protein TsaE</fullName>
    </recommendedName>
    <alternativeName>
        <fullName evidence="10">t(6)A37 threonylcarbamoyladenosine biosynthesis protein TsaE</fullName>
    </alternativeName>
</protein>
<comment type="caution">
    <text evidence="11">The sequence shown here is derived from an EMBL/GenBank/DDBJ whole genome shotgun (WGS) entry which is preliminary data.</text>
</comment>
<comment type="subcellular location">
    <subcellularLocation>
        <location evidence="1">Cytoplasm</location>
    </subcellularLocation>
</comment>
<dbReference type="InterPro" id="IPR003442">
    <property type="entry name" value="T6A_TsaE"/>
</dbReference>
<evidence type="ECO:0000256" key="8">
    <source>
        <dbReference type="ARBA" id="ARBA00022840"/>
    </source>
</evidence>
<keyword evidence="8" id="KW-0067">ATP-binding</keyword>
<evidence type="ECO:0000256" key="6">
    <source>
        <dbReference type="ARBA" id="ARBA00022723"/>
    </source>
</evidence>
<keyword evidence="9" id="KW-0460">Magnesium</keyword>
<evidence type="ECO:0000256" key="4">
    <source>
        <dbReference type="ARBA" id="ARBA00022490"/>
    </source>
</evidence>
<organism evidence="11 12">
    <name type="scientific">Staphylococcus simulans UMC-CNS-990</name>
    <dbReference type="NCBI Taxonomy" id="1405498"/>
    <lineage>
        <taxon>Bacteria</taxon>
        <taxon>Bacillati</taxon>
        <taxon>Bacillota</taxon>
        <taxon>Bacilli</taxon>
        <taxon>Bacillales</taxon>
        <taxon>Staphylococcaceae</taxon>
        <taxon>Staphylococcus</taxon>
    </lineage>
</organism>
<keyword evidence="7" id="KW-0547">Nucleotide-binding</keyword>
<dbReference type="Proteomes" id="UP000017131">
    <property type="component" value="Unassembled WGS sequence"/>
</dbReference>
<reference evidence="11 12" key="1">
    <citation type="journal article" date="2013" name="Genome Announc.">
        <title>Draft Genome Sequence of Staphylococcus simulans UMC-CNS-990, Isolated from a Case of Chronic Bovine Mastitis.</title>
        <authorList>
            <person name="Calcutt M.J."/>
            <person name="Foecking M.F."/>
            <person name="Hsieh H.Y."/>
            <person name="Perry J."/>
            <person name="Stewart G.C."/>
            <person name="Middleton J.R."/>
        </authorList>
    </citation>
    <scope>NUCLEOTIDE SEQUENCE [LARGE SCALE GENOMIC DNA]</scope>
    <source>
        <strain evidence="11 12">UMC-CNS-990</strain>
    </source>
</reference>
<dbReference type="Gene3D" id="3.40.50.300">
    <property type="entry name" value="P-loop containing nucleotide triphosphate hydrolases"/>
    <property type="match status" value="1"/>
</dbReference>
<evidence type="ECO:0000256" key="10">
    <source>
        <dbReference type="ARBA" id="ARBA00032441"/>
    </source>
</evidence>
<dbReference type="PANTHER" id="PTHR33540:SF2">
    <property type="entry name" value="TRNA THREONYLCARBAMOYLADENOSINE BIOSYNTHESIS PROTEIN TSAE"/>
    <property type="match status" value="1"/>
</dbReference>
<accession>A0ABN0PBG3</accession>
<evidence type="ECO:0000256" key="3">
    <source>
        <dbReference type="ARBA" id="ARBA00019010"/>
    </source>
</evidence>
<gene>
    <name evidence="11" type="ORF">SSIM_09745</name>
</gene>
<dbReference type="Pfam" id="PF02367">
    <property type="entry name" value="TsaE"/>
    <property type="match status" value="1"/>
</dbReference>
<comment type="similarity">
    <text evidence="2">Belongs to the TsaE family.</text>
</comment>
<sequence length="157" mass="17909">MITINNIDQMNQFAEILTKHLQPKDLILLNGNLGAGKTTLSQFIGKHLGVKRTINSPTFNIIKSYKGTNMKFHHMDCYRLEDSDEDLGFDEYFDDHAVTVIEWSTFIQDLLPDNHLTINLTAVDENKREITIEAQGAHYAQLKEDVTRDLLAAGYIQ</sequence>
<keyword evidence="4" id="KW-0963">Cytoplasm</keyword>
<dbReference type="EMBL" id="AXDY01000008">
    <property type="protein sequence ID" value="ERS92987.1"/>
    <property type="molecule type" value="Genomic_DNA"/>
</dbReference>
<evidence type="ECO:0000256" key="2">
    <source>
        <dbReference type="ARBA" id="ARBA00007599"/>
    </source>
</evidence>
<keyword evidence="12" id="KW-1185">Reference proteome</keyword>
<dbReference type="PANTHER" id="PTHR33540">
    <property type="entry name" value="TRNA THREONYLCARBAMOYLADENOSINE BIOSYNTHESIS PROTEIN TSAE"/>
    <property type="match status" value="1"/>
</dbReference>
<evidence type="ECO:0000313" key="11">
    <source>
        <dbReference type="EMBL" id="ERS92987.1"/>
    </source>
</evidence>
<keyword evidence="5" id="KW-0819">tRNA processing</keyword>
<evidence type="ECO:0000313" key="12">
    <source>
        <dbReference type="Proteomes" id="UP000017131"/>
    </source>
</evidence>
<dbReference type="SUPFAM" id="SSF52540">
    <property type="entry name" value="P-loop containing nucleoside triphosphate hydrolases"/>
    <property type="match status" value="1"/>
</dbReference>
<evidence type="ECO:0000256" key="1">
    <source>
        <dbReference type="ARBA" id="ARBA00004496"/>
    </source>
</evidence>
<name>A0ABN0PBG3_STASI</name>
<dbReference type="InterPro" id="IPR027417">
    <property type="entry name" value="P-loop_NTPase"/>
</dbReference>
<evidence type="ECO:0000256" key="9">
    <source>
        <dbReference type="ARBA" id="ARBA00022842"/>
    </source>
</evidence>